<dbReference type="Proteomes" id="UP001379533">
    <property type="component" value="Chromosome"/>
</dbReference>
<dbReference type="InterPro" id="IPR010987">
    <property type="entry name" value="Glutathione-S-Trfase_C-like"/>
</dbReference>
<dbReference type="Gene3D" id="1.20.1050.10">
    <property type="match status" value="1"/>
</dbReference>
<protein>
    <submittedName>
        <fullName evidence="3">Glutathione S-transferase family protein</fullName>
    </submittedName>
</protein>
<name>A0ABZ2KDC6_9BACT</name>
<evidence type="ECO:0000259" key="1">
    <source>
        <dbReference type="PROSITE" id="PS50404"/>
    </source>
</evidence>
<evidence type="ECO:0000313" key="4">
    <source>
        <dbReference type="Proteomes" id="UP001379533"/>
    </source>
</evidence>
<dbReference type="SFLD" id="SFLDG00358">
    <property type="entry name" value="Main_(cytGST)"/>
    <property type="match status" value="1"/>
</dbReference>
<dbReference type="PROSITE" id="PS50405">
    <property type="entry name" value="GST_CTER"/>
    <property type="match status" value="1"/>
</dbReference>
<dbReference type="InterPro" id="IPR004045">
    <property type="entry name" value="Glutathione_S-Trfase_N"/>
</dbReference>
<dbReference type="InterPro" id="IPR036282">
    <property type="entry name" value="Glutathione-S-Trfase_C_sf"/>
</dbReference>
<dbReference type="Pfam" id="PF13417">
    <property type="entry name" value="GST_N_3"/>
    <property type="match status" value="1"/>
</dbReference>
<dbReference type="Gene3D" id="3.40.30.10">
    <property type="entry name" value="Glutaredoxin"/>
    <property type="match status" value="1"/>
</dbReference>
<feature type="domain" description="GST C-terminal" evidence="2">
    <location>
        <begin position="85"/>
        <end position="204"/>
    </location>
</feature>
<reference evidence="3 4" key="1">
    <citation type="submission" date="2021-12" db="EMBL/GenBank/DDBJ databases">
        <title>Discovery of the Pendulisporaceae a myxobacterial family with distinct sporulation behavior and unique specialized metabolism.</title>
        <authorList>
            <person name="Garcia R."/>
            <person name="Popoff A."/>
            <person name="Bader C.D."/>
            <person name="Loehr J."/>
            <person name="Walesch S."/>
            <person name="Walt C."/>
            <person name="Boldt J."/>
            <person name="Bunk B."/>
            <person name="Haeckl F.J.F.P.J."/>
            <person name="Gunesch A.P."/>
            <person name="Birkelbach J."/>
            <person name="Nuebel U."/>
            <person name="Pietschmann T."/>
            <person name="Bach T."/>
            <person name="Mueller R."/>
        </authorList>
    </citation>
    <scope>NUCLEOTIDE SEQUENCE [LARGE SCALE GENOMIC DNA]</scope>
    <source>
        <strain evidence="3 4">MSr12523</strain>
    </source>
</reference>
<dbReference type="SFLD" id="SFLDS00019">
    <property type="entry name" value="Glutathione_Transferase_(cytos"/>
    <property type="match status" value="1"/>
</dbReference>
<dbReference type="Pfam" id="PF00043">
    <property type="entry name" value="GST_C"/>
    <property type="match status" value="1"/>
</dbReference>
<sequence>MKLYFSPYSFNSRKALMTALQLGLAPEVIHVDLAKGEQRKPELLAMNPNGKVPVLVDGDFALNESQAIMAYLADRTPGQTLYPTELRARADVNRWLFWSSNHWGIAISMINRERVVKKLIGAGDPDPAQIERGEGFFRDFAKVLDAHLAKREWMSGNAISLSDIAISCPLMVAKMAELPVAEFPNIEAWFARIQTLDAWKRSAG</sequence>
<dbReference type="PROSITE" id="PS50404">
    <property type="entry name" value="GST_NTER"/>
    <property type="match status" value="1"/>
</dbReference>
<feature type="domain" description="GST N-terminal" evidence="1">
    <location>
        <begin position="1"/>
        <end position="80"/>
    </location>
</feature>
<evidence type="ECO:0000259" key="2">
    <source>
        <dbReference type="PROSITE" id="PS50405"/>
    </source>
</evidence>
<gene>
    <name evidence="3" type="ORF">LZC95_07465</name>
</gene>
<dbReference type="InterPro" id="IPR040079">
    <property type="entry name" value="Glutathione_S-Trfase"/>
</dbReference>
<evidence type="ECO:0000313" key="3">
    <source>
        <dbReference type="EMBL" id="WXA96672.1"/>
    </source>
</evidence>
<organism evidence="3 4">
    <name type="scientific">Pendulispora brunnea</name>
    <dbReference type="NCBI Taxonomy" id="2905690"/>
    <lineage>
        <taxon>Bacteria</taxon>
        <taxon>Pseudomonadati</taxon>
        <taxon>Myxococcota</taxon>
        <taxon>Myxococcia</taxon>
        <taxon>Myxococcales</taxon>
        <taxon>Sorangiineae</taxon>
        <taxon>Pendulisporaceae</taxon>
        <taxon>Pendulispora</taxon>
    </lineage>
</organism>
<dbReference type="SUPFAM" id="SSF47616">
    <property type="entry name" value="GST C-terminal domain-like"/>
    <property type="match status" value="1"/>
</dbReference>
<keyword evidence="4" id="KW-1185">Reference proteome</keyword>
<dbReference type="RefSeq" id="WP_394847290.1">
    <property type="nucleotide sequence ID" value="NZ_CP089982.1"/>
</dbReference>
<dbReference type="PANTHER" id="PTHR44051">
    <property type="entry name" value="GLUTATHIONE S-TRANSFERASE-RELATED"/>
    <property type="match status" value="1"/>
</dbReference>
<dbReference type="PANTHER" id="PTHR44051:SF8">
    <property type="entry name" value="GLUTATHIONE S-TRANSFERASE GSTA"/>
    <property type="match status" value="1"/>
</dbReference>
<dbReference type="InterPro" id="IPR036249">
    <property type="entry name" value="Thioredoxin-like_sf"/>
</dbReference>
<dbReference type="InterPro" id="IPR004046">
    <property type="entry name" value="GST_C"/>
</dbReference>
<accession>A0ABZ2KDC6</accession>
<dbReference type="SFLD" id="SFLDG01150">
    <property type="entry name" value="Main.1:_Beta-like"/>
    <property type="match status" value="1"/>
</dbReference>
<dbReference type="SUPFAM" id="SSF52833">
    <property type="entry name" value="Thioredoxin-like"/>
    <property type="match status" value="1"/>
</dbReference>
<proteinExistence type="predicted"/>
<dbReference type="EMBL" id="CP089982">
    <property type="protein sequence ID" value="WXA96672.1"/>
    <property type="molecule type" value="Genomic_DNA"/>
</dbReference>